<gene>
    <name evidence="1" type="ORF">ITP53_10755</name>
</gene>
<name>A0A931EY83_9ACTN</name>
<evidence type="ECO:0000313" key="1">
    <source>
        <dbReference type="EMBL" id="MBF8186217.1"/>
    </source>
</evidence>
<dbReference type="AlphaFoldDB" id="A0A931EY83"/>
<dbReference type="Proteomes" id="UP000605361">
    <property type="component" value="Unassembled WGS sequence"/>
</dbReference>
<reference evidence="1" key="1">
    <citation type="submission" date="2020-11" db="EMBL/GenBank/DDBJ databases">
        <title>Whole-genome analyses of Nonomuraea sp. K274.</title>
        <authorList>
            <person name="Veyisoglu A."/>
        </authorList>
    </citation>
    <scope>NUCLEOTIDE SEQUENCE</scope>
    <source>
        <strain evidence="1">K274</strain>
    </source>
</reference>
<dbReference type="EMBL" id="JADOGI010000024">
    <property type="protein sequence ID" value="MBF8186217.1"/>
    <property type="molecule type" value="Genomic_DNA"/>
</dbReference>
<sequence length="46" mass="5284">MPYQTSALPEVVRSAYNSWAGWVLRRRSHPAGSFSRSRLRTSAYQV</sequence>
<protein>
    <submittedName>
        <fullName evidence="1">Uncharacterized protein</fullName>
    </submittedName>
</protein>
<evidence type="ECO:0000313" key="2">
    <source>
        <dbReference type="Proteomes" id="UP000605361"/>
    </source>
</evidence>
<organism evidence="1 2">
    <name type="scientific">Nonomuraea cypriaca</name>
    <dbReference type="NCBI Taxonomy" id="1187855"/>
    <lineage>
        <taxon>Bacteria</taxon>
        <taxon>Bacillati</taxon>
        <taxon>Actinomycetota</taxon>
        <taxon>Actinomycetes</taxon>
        <taxon>Streptosporangiales</taxon>
        <taxon>Streptosporangiaceae</taxon>
        <taxon>Nonomuraea</taxon>
    </lineage>
</organism>
<accession>A0A931EY83</accession>
<keyword evidence="2" id="KW-1185">Reference proteome</keyword>
<proteinExistence type="predicted"/>
<comment type="caution">
    <text evidence="1">The sequence shown here is derived from an EMBL/GenBank/DDBJ whole genome shotgun (WGS) entry which is preliminary data.</text>
</comment>